<sequence length="56" mass="6050">MRWSSTPTKSRVVSLWGSLPAVTAGRAYEVSDDTWMPGIGVIGAGQIIDEIERVMA</sequence>
<evidence type="ECO:0008006" key="3">
    <source>
        <dbReference type="Google" id="ProtNLM"/>
    </source>
</evidence>
<reference evidence="2" key="1">
    <citation type="journal article" date="2019" name="Int. J. Syst. Evol. Microbiol.">
        <title>The Global Catalogue of Microorganisms (GCM) 10K type strain sequencing project: providing services to taxonomists for standard genome sequencing and annotation.</title>
        <authorList>
            <consortium name="The Broad Institute Genomics Platform"/>
            <consortium name="The Broad Institute Genome Sequencing Center for Infectious Disease"/>
            <person name="Wu L."/>
            <person name="Ma J."/>
        </authorList>
    </citation>
    <scope>NUCLEOTIDE SEQUENCE [LARGE SCALE GENOMIC DNA]</scope>
    <source>
        <strain evidence="2">CGMCC 4.7329</strain>
    </source>
</reference>
<dbReference type="Gene3D" id="3.40.50.1980">
    <property type="entry name" value="Nitrogenase molybdenum iron protein domain"/>
    <property type="match status" value="1"/>
</dbReference>
<keyword evidence="2" id="KW-1185">Reference proteome</keyword>
<organism evidence="1 2">
    <name type="scientific">Nocardia rhizosphaerihabitans</name>
    <dbReference type="NCBI Taxonomy" id="1691570"/>
    <lineage>
        <taxon>Bacteria</taxon>
        <taxon>Bacillati</taxon>
        <taxon>Actinomycetota</taxon>
        <taxon>Actinomycetes</taxon>
        <taxon>Mycobacteriales</taxon>
        <taxon>Nocardiaceae</taxon>
        <taxon>Nocardia</taxon>
    </lineage>
</organism>
<evidence type="ECO:0000313" key="2">
    <source>
        <dbReference type="Proteomes" id="UP000658127"/>
    </source>
</evidence>
<accession>A0ABQ2K5T8</accession>
<evidence type="ECO:0000313" key="1">
    <source>
        <dbReference type="EMBL" id="GGN66900.1"/>
    </source>
</evidence>
<dbReference type="EMBL" id="BMNE01000001">
    <property type="protein sequence ID" value="GGN66900.1"/>
    <property type="molecule type" value="Genomic_DNA"/>
</dbReference>
<name>A0ABQ2K5T8_9NOCA</name>
<dbReference type="Proteomes" id="UP000658127">
    <property type="component" value="Unassembled WGS sequence"/>
</dbReference>
<gene>
    <name evidence="1" type="ORF">GCM10011610_02370</name>
</gene>
<dbReference type="RefSeq" id="WP_189022842.1">
    <property type="nucleotide sequence ID" value="NZ_BMNE01000001.1"/>
</dbReference>
<proteinExistence type="predicted"/>
<protein>
    <recommendedName>
        <fullName evidence="3">Fe/B12 periplasmic-binding domain-containing protein</fullName>
    </recommendedName>
</protein>
<comment type="caution">
    <text evidence="1">The sequence shown here is derived from an EMBL/GenBank/DDBJ whole genome shotgun (WGS) entry which is preliminary data.</text>
</comment>